<keyword evidence="3" id="KW-1185">Reference proteome</keyword>
<protein>
    <recommendedName>
        <fullName evidence="4">Transposase IS116/IS110/IS902 family protein</fullName>
    </recommendedName>
</protein>
<accession>A0A1G9ZZK8</accession>
<reference evidence="3" key="1">
    <citation type="submission" date="2016-10" db="EMBL/GenBank/DDBJ databases">
        <authorList>
            <person name="Varghese N."/>
            <person name="Submissions S."/>
        </authorList>
    </citation>
    <scope>NUCLEOTIDE SEQUENCE [LARGE SCALE GENOMIC DNA]</scope>
    <source>
        <strain evidence="3">CGMCC 4.7042</strain>
    </source>
</reference>
<evidence type="ECO:0008006" key="4">
    <source>
        <dbReference type="Google" id="ProtNLM"/>
    </source>
</evidence>
<feature type="compositionally biased region" description="Basic residues" evidence="1">
    <location>
        <begin position="90"/>
        <end position="105"/>
    </location>
</feature>
<sequence length="315" mass="34266">MSGGGRSYRESGIPARSSSARISSTGSSGLAAALQPASGGRKRGRVRSWGSSVSRSDSVRRGACRADRGRGAVRPGLRGGVRRAAGARRSPGRRRAVPHSRRAARGIRRRCGEARRVHLGPLLAALRPSRVRPAELPDALAHEVRGQPAGPRCWPTVASPVSSCGGAASGTGVDLLSRVRKNIVLPLLHAHYRRRHEHGDWLNAARRHLLNRFLGRLRHCLQTRKRYDEQHAFGPLLALRRGAGLPSWLPEMSLGARHGSRRPQCRPCPTGRPFSARRAGPRGGGARRRPRSSPAWRRQRVAPLRRSSSPGEPLT</sequence>
<feature type="compositionally biased region" description="Polar residues" evidence="1">
    <location>
        <begin position="306"/>
        <end position="315"/>
    </location>
</feature>
<proteinExistence type="predicted"/>
<feature type="compositionally biased region" description="Basic and acidic residues" evidence="1">
    <location>
        <begin position="57"/>
        <end position="70"/>
    </location>
</feature>
<name>A0A1G9ZZK8_9ACTN</name>
<evidence type="ECO:0000313" key="3">
    <source>
        <dbReference type="Proteomes" id="UP000199063"/>
    </source>
</evidence>
<organism evidence="2 3">
    <name type="scientific">Streptomyces wuyuanensis</name>
    <dbReference type="NCBI Taxonomy" id="1196353"/>
    <lineage>
        <taxon>Bacteria</taxon>
        <taxon>Bacillati</taxon>
        <taxon>Actinomycetota</taxon>
        <taxon>Actinomycetes</taxon>
        <taxon>Kitasatosporales</taxon>
        <taxon>Streptomycetaceae</taxon>
        <taxon>Streptomyces</taxon>
    </lineage>
</organism>
<dbReference type="STRING" id="1196353.SAMN05444921_12310"/>
<dbReference type="Proteomes" id="UP000199063">
    <property type="component" value="Unassembled WGS sequence"/>
</dbReference>
<feature type="compositionally biased region" description="Low complexity" evidence="1">
    <location>
        <begin position="11"/>
        <end position="34"/>
    </location>
</feature>
<gene>
    <name evidence="2" type="ORF">SAMN05444921_12310</name>
</gene>
<evidence type="ECO:0000256" key="1">
    <source>
        <dbReference type="SAM" id="MobiDB-lite"/>
    </source>
</evidence>
<feature type="region of interest" description="Disordered" evidence="1">
    <location>
        <begin position="1"/>
        <end position="105"/>
    </location>
</feature>
<evidence type="ECO:0000313" key="2">
    <source>
        <dbReference type="EMBL" id="SDN26595.1"/>
    </source>
</evidence>
<feature type="compositionally biased region" description="Low complexity" evidence="1">
    <location>
        <begin position="72"/>
        <end position="89"/>
    </location>
</feature>
<feature type="compositionally biased region" description="Low complexity" evidence="1">
    <location>
        <begin position="47"/>
        <end position="56"/>
    </location>
</feature>
<dbReference type="EMBL" id="FNHI01000023">
    <property type="protein sequence ID" value="SDN26595.1"/>
    <property type="molecule type" value="Genomic_DNA"/>
</dbReference>
<dbReference type="AlphaFoldDB" id="A0A1G9ZZK8"/>
<feature type="region of interest" description="Disordered" evidence="1">
    <location>
        <begin position="254"/>
        <end position="315"/>
    </location>
</feature>